<dbReference type="PANTHER" id="PTHR22916">
    <property type="entry name" value="GLYCOSYLTRANSFERASE"/>
    <property type="match status" value="1"/>
</dbReference>
<keyword evidence="3" id="KW-1185">Reference proteome</keyword>
<dbReference type="GO" id="GO:0016758">
    <property type="term" value="F:hexosyltransferase activity"/>
    <property type="evidence" value="ECO:0007669"/>
    <property type="project" value="UniProtKB-ARBA"/>
</dbReference>
<dbReference type="OrthoDB" id="9788101at2"/>
<sequence length="249" mass="28297">MNKEAFVCDQYVDYQLSVIVVVYNAVSTIEHSLKSILSQAEQVEVIVIDGGSNDGTLAIIRRYESRLSYWISEPDFGIYDAMNKGIARARGNWIYFLGADDQLKEGVLSAILPLLQNTLSKLVYGSVIYDTGKVFNSSLDWKTSLQNTVHHQAAFYHKSLFTDFRYDIRLRIIADYELNLIAWRGKIAAQKMDILVAQCGSNGSSFDTNLSLKETNLVRNKYVGKLTGTILSYILHLKYFIHYVLLRKV</sequence>
<dbReference type="CDD" id="cd06433">
    <property type="entry name" value="GT_2_WfgS_like"/>
    <property type="match status" value="1"/>
</dbReference>
<dbReference type="Gene3D" id="3.90.550.10">
    <property type="entry name" value="Spore Coat Polysaccharide Biosynthesis Protein SpsA, Chain A"/>
    <property type="match status" value="1"/>
</dbReference>
<dbReference type="PANTHER" id="PTHR22916:SF67">
    <property type="entry name" value="COLANIC ACID BIOSYNTHESIS GLYCOSYL TRANSFERASE WCAE-RELATED"/>
    <property type="match status" value="1"/>
</dbReference>
<keyword evidence="2" id="KW-0808">Transferase</keyword>
<dbReference type="InterPro" id="IPR001173">
    <property type="entry name" value="Glyco_trans_2-like"/>
</dbReference>
<dbReference type="InterPro" id="IPR029044">
    <property type="entry name" value="Nucleotide-diphossugar_trans"/>
</dbReference>
<dbReference type="Pfam" id="PF00535">
    <property type="entry name" value="Glycos_transf_2"/>
    <property type="match status" value="1"/>
</dbReference>
<evidence type="ECO:0000313" key="3">
    <source>
        <dbReference type="Proteomes" id="UP000249016"/>
    </source>
</evidence>
<accession>A0A327NIM0</accession>
<feature type="domain" description="Glycosyltransferase 2-like" evidence="1">
    <location>
        <begin position="17"/>
        <end position="143"/>
    </location>
</feature>
<name>A0A327NIM0_9BACT</name>
<reference evidence="2 3" key="1">
    <citation type="submission" date="2018-06" db="EMBL/GenBank/DDBJ databases">
        <title>Spirosoma sp. HMF3257 Genome sequencing and assembly.</title>
        <authorList>
            <person name="Kang H."/>
            <person name="Cha I."/>
            <person name="Kim H."/>
            <person name="Kang J."/>
            <person name="Joh K."/>
        </authorList>
    </citation>
    <scope>NUCLEOTIDE SEQUENCE [LARGE SCALE GENOMIC DNA]</scope>
    <source>
        <strain evidence="2 3">HMF3257</strain>
    </source>
</reference>
<protein>
    <submittedName>
        <fullName evidence="2">Glycosyltransferase</fullName>
    </submittedName>
</protein>
<dbReference type="RefSeq" id="WP_111342234.1">
    <property type="nucleotide sequence ID" value="NZ_QLII01000001.1"/>
</dbReference>
<dbReference type="SUPFAM" id="SSF53448">
    <property type="entry name" value="Nucleotide-diphospho-sugar transferases"/>
    <property type="match status" value="1"/>
</dbReference>
<dbReference type="EMBL" id="QLII01000001">
    <property type="protein sequence ID" value="RAI74703.1"/>
    <property type="molecule type" value="Genomic_DNA"/>
</dbReference>
<dbReference type="AlphaFoldDB" id="A0A327NIM0"/>
<dbReference type="Proteomes" id="UP000249016">
    <property type="component" value="Unassembled WGS sequence"/>
</dbReference>
<evidence type="ECO:0000313" key="2">
    <source>
        <dbReference type="EMBL" id="RAI74703.1"/>
    </source>
</evidence>
<gene>
    <name evidence="2" type="ORF">HMF3257_11330</name>
</gene>
<proteinExistence type="predicted"/>
<comment type="caution">
    <text evidence="2">The sequence shown here is derived from an EMBL/GenBank/DDBJ whole genome shotgun (WGS) entry which is preliminary data.</text>
</comment>
<evidence type="ECO:0000259" key="1">
    <source>
        <dbReference type="Pfam" id="PF00535"/>
    </source>
</evidence>
<organism evidence="2 3">
    <name type="scientific">Spirosoma telluris</name>
    <dbReference type="NCBI Taxonomy" id="2183553"/>
    <lineage>
        <taxon>Bacteria</taxon>
        <taxon>Pseudomonadati</taxon>
        <taxon>Bacteroidota</taxon>
        <taxon>Cytophagia</taxon>
        <taxon>Cytophagales</taxon>
        <taxon>Cytophagaceae</taxon>
        <taxon>Spirosoma</taxon>
    </lineage>
</organism>